<keyword evidence="1" id="KW-0560">Oxidoreductase</keyword>
<dbReference type="Proteomes" id="UP000184546">
    <property type="component" value="Unassembled WGS sequence"/>
</dbReference>
<dbReference type="CDD" id="cd05288">
    <property type="entry name" value="PGDH"/>
    <property type="match status" value="1"/>
</dbReference>
<dbReference type="InterPro" id="IPR020843">
    <property type="entry name" value="ER"/>
</dbReference>
<dbReference type="SMART" id="SM00829">
    <property type="entry name" value="PKS_ER"/>
    <property type="match status" value="1"/>
</dbReference>
<dbReference type="InterPro" id="IPR036291">
    <property type="entry name" value="NAD(P)-bd_dom_sf"/>
</dbReference>
<evidence type="ECO:0000256" key="1">
    <source>
        <dbReference type="ARBA" id="ARBA00023002"/>
    </source>
</evidence>
<dbReference type="Gene3D" id="3.40.50.720">
    <property type="entry name" value="NAD(P)-binding Rossmann-like Domain"/>
    <property type="match status" value="1"/>
</dbReference>
<dbReference type="InterPro" id="IPR045010">
    <property type="entry name" value="MDR_fam"/>
</dbReference>
<dbReference type="InterPro" id="IPR013149">
    <property type="entry name" value="ADH-like_C"/>
</dbReference>
<feature type="domain" description="Enoyl reductase (ER)" evidence="2">
    <location>
        <begin position="21"/>
        <end position="347"/>
    </location>
</feature>
<organism evidence="3 4">
    <name type="scientific">Aspergillus aculeatus (strain ATCC 16872 / CBS 172.66 / WB 5094)</name>
    <dbReference type="NCBI Taxonomy" id="690307"/>
    <lineage>
        <taxon>Eukaryota</taxon>
        <taxon>Fungi</taxon>
        <taxon>Dikarya</taxon>
        <taxon>Ascomycota</taxon>
        <taxon>Pezizomycotina</taxon>
        <taxon>Eurotiomycetes</taxon>
        <taxon>Eurotiomycetidae</taxon>
        <taxon>Eurotiales</taxon>
        <taxon>Aspergillaceae</taxon>
        <taxon>Aspergillus</taxon>
        <taxon>Aspergillus subgen. Circumdati</taxon>
    </lineage>
</organism>
<keyword evidence="4" id="KW-1185">Reference proteome</keyword>
<dbReference type="PANTHER" id="PTHR43205">
    <property type="entry name" value="PROSTAGLANDIN REDUCTASE"/>
    <property type="match status" value="1"/>
</dbReference>
<evidence type="ECO:0000313" key="3">
    <source>
        <dbReference type="EMBL" id="OJK02365.1"/>
    </source>
</evidence>
<accession>A0A1L9X1G9</accession>
<dbReference type="SUPFAM" id="SSF51735">
    <property type="entry name" value="NAD(P)-binding Rossmann-fold domains"/>
    <property type="match status" value="1"/>
</dbReference>
<dbReference type="OMA" id="RQGWRTH"/>
<dbReference type="VEuPathDB" id="FungiDB:ASPACDRAFT_41189"/>
<dbReference type="STRING" id="690307.A0A1L9X1G9"/>
<dbReference type="EMBL" id="KV878973">
    <property type="protein sequence ID" value="OJK02365.1"/>
    <property type="molecule type" value="Genomic_DNA"/>
</dbReference>
<dbReference type="InterPro" id="IPR011032">
    <property type="entry name" value="GroES-like_sf"/>
</dbReference>
<name>A0A1L9X1G9_ASPA1</name>
<dbReference type="PANTHER" id="PTHR43205:SF7">
    <property type="entry name" value="PROSTAGLANDIN REDUCTASE 1"/>
    <property type="match status" value="1"/>
</dbReference>
<dbReference type="InterPro" id="IPR041694">
    <property type="entry name" value="ADH_N_2"/>
</dbReference>
<gene>
    <name evidence="3" type="ORF">ASPACDRAFT_41189</name>
</gene>
<dbReference type="Gene3D" id="3.90.180.10">
    <property type="entry name" value="Medium-chain alcohol dehydrogenases, catalytic domain"/>
    <property type="match status" value="1"/>
</dbReference>
<sequence length="353" mass="38621">MPQPNKAIILSKIPSGAPVPGTDLTVEQREIDLDQQLPPDSVLTKNLYASLDPYMRGRMRDPSIKSYSPPYQVGEPITAYSIGQVIRSENPKYKKGDIIWCILKIEEYSVVTKEQLAWPQTEKIDVKPGLSLSHYAGILGMTGLTAYSSLYEIGQPKKGETIFISSAAGAVGQVVGQLAKHEGLKVIGSVGDDDKLRYITEELGFDAGFNYKKEKPGDALARLAPNGIDIYYENVGGEHLEAALTAMNPFGRIIACGMVSQYNLKPNELYGVKTLMNVVGKRIRMQGFIVGDENMGPKYAKERNERVSAWLLDGSIKTKEDITTGIENGPEALVSMLRGGNRGKAILKIADPE</sequence>
<protein>
    <recommendedName>
        <fullName evidence="2">Enoyl reductase (ER) domain-containing protein</fullName>
    </recommendedName>
</protein>
<dbReference type="Pfam" id="PF16884">
    <property type="entry name" value="ADH_N_2"/>
    <property type="match status" value="1"/>
</dbReference>
<dbReference type="GO" id="GO:0016628">
    <property type="term" value="F:oxidoreductase activity, acting on the CH-CH group of donors, NAD or NADP as acceptor"/>
    <property type="evidence" value="ECO:0007669"/>
    <property type="project" value="InterPro"/>
</dbReference>
<dbReference type="GeneID" id="30974717"/>
<dbReference type="RefSeq" id="XP_020058704.1">
    <property type="nucleotide sequence ID" value="XM_020200903.1"/>
</dbReference>
<dbReference type="OrthoDB" id="809632at2759"/>
<dbReference type="AlphaFoldDB" id="A0A1L9X1G9"/>
<dbReference type="SUPFAM" id="SSF50129">
    <property type="entry name" value="GroES-like"/>
    <property type="match status" value="1"/>
</dbReference>
<evidence type="ECO:0000259" key="2">
    <source>
        <dbReference type="SMART" id="SM00829"/>
    </source>
</evidence>
<dbReference type="Pfam" id="PF00107">
    <property type="entry name" value="ADH_zinc_N"/>
    <property type="match status" value="1"/>
</dbReference>
<reference evidence="4" key="1">
    <citation type="journal article" date="2017" name="Genome Biol.">
        <title>Comparative genomics reveals high biological diversity and specific adaptations in the industrially and medically important fungal genus Aspergillus.</title>
        <authorList>
            <person name="de Vries R.P."/>
            <person name="Riley R."/>
            <person name="Wiebenga A."/>
            <person name="Aguilar-Osorio G."/>
            <person name="Amillis S."/>
            <person name="Uchima C.A."/>
            <person name="Anderluh G."/>
            <person name="Asadollahi M."/>
            <person name="Askin M."/>
            <person name="Barry K."/>
            <person name="Battaglia E."/>
            <person name="Bayram O."/>
            <person name="Benocci T."/>
            <person name="Braus-Stromeyer S.A."/>
            <person name="Caldana C."/>
            <person name="Canovas D."/>
            <person name="Cerqueira G.C."/>
            <person name="Chen F."/>
            <person name="Chen W."/>
            <person name="Choi C."/>
            <person name="Clum A."/>
            <person name="Dos Santos R.A."/>
            <person name="Damasio A.R."/>
            <person name="Diallinas G."/>
            <person name="Emri T."/>
            <person name="Fekete E."/>
            <person name="Flipphi M."/>
            <person name="Freyberg S."/>
            <person name="Gallo A."/>
            <person name="Gournas C."/>
            <person name="Habgood R."/>
            <person name="Hainaut M."/>
            <person name="Harispe M.L."/>
            <person name="Henrissat B."/>
            <person name="Hilden K.S."/>
            <person name="Hope R."/>
            <person name="Hossain A."/>
            <person name="Karabika E."/>
            <person name="Karaffa L."/>
            <person name="Karanyi Z."/>
            <person name="Krasevec N."/>
            <person name="Kuo A."/>
            <person name="Kusch H."/>
            <person name="LaButti K."/>
            <person name="Lagendijk E.L."/>
            <person name="Lapidus A."/>
            <person name="Levasseur A."/>
            <person name="Lindquist E."/>
            <person name="Lipzen A."/>
            <person name="Logrieco A.F."/>
            <person name="MacCabe A."/>
            <person name="Maekelae M.R."/>
            <person name="Malavazi I."/>
            <person name="Melin P."/>
            <person name="Meyer V."/>
            <person name="Mielnichuk N."/>
            <person name="Miskei M."/>
            <person name="Molnar A.P."/>
            <person name="Mule G."/>
            <person name="Ngan C.Y."/>
            <person name="Orejas M."/>
            <person name="Orosz E."/>
            <person name="Ouedraogo J.P."/>
            <person name="Overkamp K.M."/>
            <person name="Park H.-S."/>
            <person name="Perrone G."/>
            <person name="Piumi F."/>
            <person name="Punt P.J."/>
            <person name="Ram A.F."/>
            <person name="Ramon A."/>
            <person name="Rauscher S."/>
            <person name="Record E."/>
            <person name="Riano-Pachon D.M."/>
            <person name="Robert V."/>
            <person name="Roehrig J."/>
            <person name="Ruller R."/>
            <person name="Salamov A."/>
            <person name="Salih N.S."/>
            <person name="Samson R.A."/>
            <person name="Sandor E."/>
            <person name="Sanguinetti M."/>
            <person name="Schuetze T."/>
            <person name="Sepcic K."/>
            <person name="Shelest E."/>
            <person name="Sherlock G."/>
            <person name="Sophianopoulou V."/>
            <person name="Squina F.M."/>
            <person name="Sun H."/>
            <person name="Susca A."/>
            <person name="Todd R.B."/>
            <person name="Tsang A."/>
            <person name="Unkles S.E."/>
            <person name="van de Wiele N."/>
            <person name="van Rossen-Uffink D."/>
            <person name="Oliveira J.V."/>
            <person name="Vesth T.C."/>
            <person name="Visser J."/>
            <person name="Yu J.-H."/>
            <person name="Zhou M."/>
            <person name="Andersen M.R."/>
            <person name="Archer D.B."/>
            <person name="Baker S.E."/>
            <person name="Benoit I."/>
            <person name="Brakhage A.A."/>
            <person name="Braus G.H."/>
            <person name="Fischer R."/>
            <person name="Frisvad J.C."/>
            <person name="Goldman G.H."/>
            <person name="Houbraken J."/>
            <person name="Oakley B."/>
            <person name="Pocsi I."/>
            <person name="Scazzocchio C."/>
            <person name="Seiboth B."/>
            <person name="vanKuyk P.A."/>
            <person name="Wortman J."/>
            <person name="Dyer P.S."/>
            <person name="Grigoriev I.V."/>
        </authorList>
    </citation>
    <scope>NUCLEOTIDE SEQUENCE [LARGE SCALE GENOMIC DNA]</scope>
    <source>
        <strain evidence="4">ATCC 16872 / CBS 172.66 / WB 5094</strain>
    </source>
</reference>
<evidence type="ECO:0000313" key="4">
    <source>
        <dbReference type="Proteomes" id="UP000184546"/>
    </source>
</evidence>
<proteinExistence type="predicted"/>
<dbReference type="FunFam" id="3.40.50.720:FF:000121">
    <property type="entry name" value="Prostaglandin reductase 2"/>
    <property type="match status" value="1"/>
</dbReference>